<gene>
    <name evidence="3" type="ORF">FKW44_023707</name>
</gene>
<evidence type="ECO:0000313" key="3">
    <source>
        <dbReference type="EMBL" id="QQP35473.1"/>
    </source>
</evidence>
<keyword evidence="2" id="KW-0443">Lipid metabolism</keyword>
<evidence type="ECO:0000256" key="2">
    <source>
        <dbReference type="ARBA" id="ARBA00023098"/>
    </source>
</evidence>
<organism evidence="3 4">
    <name type="scientific">Caligus rogercresseyi</name>
    <name type="common">Sea louse</name>
    <dbReference type="NCBI Taxonomy" id="217165"/>
    <lineage>
        <taxon>Eukaryota</taxon>
        <taxon>Metazoa</taxon>
        <taxon>Ecdysozoa</taxon>
        <taxon>Arthropoda</taxon>
        <taxon>Crustacea</taxon>
        <taxon>Multicrustacea</taxon>
        <taxon>Hexanauplia</taxon>
        <taxon>Copepoda</taxon>
        <taxon>Siphonostomatoida</taxon>
        <taxon>Caligidae</taxon>
        <taxon>Caligus</taxon>
    </lineage>
</organism>
<dbReference type="GO" id="GO:0004630">
    <property type="term" value="F:phospholipase D activity"/>
    <property type="evidence" value="ECO:0007669"/>
    <property type="project" value="TreeGrafter"/>
</dbReference>
<dbReference type="InterPro" id="IPR015679">
    <property type="entry name" value="PLipase_D_fam"/>
</dbReference>
<keyword evidence="1" id="KW-0677">Repeat</keyword>
<proteinExistence type="predicted"/>
<dbReference type="EMBL" id="CP045907">
    <property type="protein sequence ID" value="QQP35473.1"/>
    <property type="molecule type" value="Genomic_DNA"/>
</dbReference>
<name>A0A7T8GPE1_CALRO</name>
<keyword evidence="4" id="KW-1185">Reference proteome</keyword>
<feature type="non-terminal residue" evidence="3">
    <location>
        <position position="1"/>
    </location>
</feature>
<dbReference type="AlphaFoldDB" id="A0A7T8GPE1"/>
<dbReference type="OrthoDB" id="6330677at2759"/>
<dbReference type="GO" id="GO:0005886">
    <property type="term" value="C:plasma membrane"/>
    <property type="evidence" value="ECO:0007669"/>
    <property type="project" value="TreeGrafter"/>
</dbReference>
<protein>
    <submittedName>
        <fullName evidence="3">Uncharacterized protein</fullName>
    </submittedName>
</protein>
<reference evidence="4" key="1">
    <citation type="submission" date="2021-01" db="EMBL/GenBank/DDBJ databases">
        <title>Caligus Genome Assembly.</title>
        <authorList>
            <person name="Gallardo-Escarate C."/>
        </authorList>
    </citation>
    <scope>NUCLEOTIDE SEQUENCE [LARGE SCALE GENOMIC DNA]</scope>
</reference>
<sequence length="142" mass="15776">CLIAAPPDVNDCLSLKSDANKGMPFTLQISSWNRDSEIAVGAFQPAYVEQDFPEGGVHKYRMALWAAHLGGYNEQFIHPETSDCLNTVTEITTDFWETYFRGSVSLRHGDVEPLDEPWDCFPDTNAKVMGAKSGYLPAKLTT</sequence>
<dbReference type="Proteomes" id="UP000595437">
    <property type="component" value="Chromosome 18"/>
</dbReference>
<evidence type="ECO:0000256" key="1">
    <source>
        <dbReference type="ARBA" id="ARBA00022737"/>
    </source>
</evidence>
<accession>A0A7T8GPE1</accession>
<evidence type="ECO:0000313" key="4">
    <source>
        <dbReference type="Proteomes" id="UP000595437"/>
    </source>
</evidence>
<dbReference type="PANTHER" id="PTHR18896:SF115">
    <property type="entry name" value="PHOSPHOLIPASE D ALPHA 1"/>
    <property type="match status" value="1"/>
</dbReference>
<dbReference type="PANTHER" id="PTHR18896">
    <property type="entry name" value="PHOSPHOLIPASE D"/>
    <property type="match status" value="1"/>
</dbReference>
<dbReference type="GO" id="GO:0009395">
    <property type="term" value="P:phospholipid catabolic process"/>
    <property type="evidence" value="ECO:0007669"/>
    <property type="project" value="TreeGrafter"/>
</dbReference>